<feature type="region of interest" description="Disordered" evidence="3">
    <location>
        <begin position="175"/>
        <end position="207"/>
    </location>
</feature>
<accession>A0A8S3W2B4</accession>
<feature type="domain" description="tRNA-splicing endonuclease subunit Sen54 N-terminal" evidence="4">
    <location>
        <begin position="55"/>
        <end position="117"/>
    </location>
</feature>
<dbReference type="GO" id="GO:0000214">
    <property type="term" value="C:tRNA-intron endonuclease complex"/>
    <property type="evidence" value="ECO:0007669"/>
    <property type="project" value="TreeGrafter"/>
</dbReference>
<evidence type="ECO:0000256" key="1">
    <source>
        <dbReference type="ARBA" id="ARBA00005736"/>
    </source>
</evidence>
<gene>
    <name evidence="5" type="ORF">PAPOLLO_LOCUS1312</name>
</gene>
<comment type="similarity">
    <text evidence="1">Belongs to the SEN54 family.</text>
</comment>
<sequence length="758" mass="87136">MNKTRILSGYELVEKGITKSQATLPELGLKDVSPTGSWLEQKQIQSAIESRKHLIDAERIEKSGVLSHAVWRESLMLAEVTQKSGGHWQFMGHNVGKQLFLFPEEALFLMEVNCLLLKHNDVKVSLQQAYSLLLKDRKSLIQYKVYASLSRLGYKVFRHKHRKGKSDNINQCSKNYNAKNNNSKDNFVNISTSSDAGKYENKENNDSEAQINKTTKTYGEIDCDIEVITCDRKPGDLPTCGDNSKNNATNEVIIETKHTDIVKETNSDLQSSTEEGNTTLTYEKLEDKKNFAVIYQSQIKKLKKRLLKSCDPKKIHKCFNPSYAFHEQRYNVRNFRKRTRDNAKSFHFESLKRLAARLKNLIQAGNRQIQNMEALQSLIQTYNTRYKSRVRLSSDYEIIEDENILETIELDDDEETRSKKPRVDESFDTYTENFNKIKHLANQLKHLERDNNATARHRRAFSNLVKTFNKSYNADIYINSNYDIIDRRYIALDDSSSDSDCVVNESVDTSSSKKLRNPFNILKRLSQKHNKSIDDPSTSSESFDNISDNPIAVKDNKYSEKTLKCFGRNWLPDENDFGRAEIVSGKLLNNACTENFIYEFVKIHPYNYENWVDLKISFLSNLEETTEAFQNEAEIDKNESKSIIKPEDCTDMVSVLKKLSIIKANKDKNFEASLVINFDVYNRDVQNFRKTNPPIPHFRIVCIEESSSFPSGEEVATLHAKYNDSVCIVFAIVGVGSICYLQINHTELPMYVSSGNIT</sequence>
<dbReference type="InterPro" id="IPR024337">
    <property type="entry name" value="tRNA_splic_suSen54"/>
</dbReference>
<dbReference type="GO" id="GO:0000379">
    <property type="term" value="P:tRNA-type intron splice site recognition and cleavage"/>
    <property type="evidence" value="ECO:0007669"/>
    <property type="project" value="TreeGrafter"/>
</dbReference>
<evidence type="ECO:0000256" key="3">
    <source>
        <dbReference type="SAM" id="MobiDB-lite"/>
    </source>
</evidence>
<evidence type="ECO:0000256" key="2">
    <source>
        <dbReference type="ARBA" id="ARBA00022694"/>
    </source>
</evidence>
<comment type="caution">
    <text evidence="5">The sequence shown here is derived from an EMBL/GenBank/DDBJ whole genome shotgun (WGS) entry which is preliminary data.</text>
</comment>
<reference evidence="5" key="1">
    <citation type="submission" date="2021-04" db="EMBL/GenBank/DDBJ databases">
        <authorList>
            <person name="Tunstrom K."/>
        </authorList>
    </citation>
    <scope>NUCLEOTIDE SEQUENCE</scope>
</reference>
<evidence type="ECO:0000313" key="5">
    <source>
        <dbReference type="EMBL" id="CAG4937021.1"/>
    </source>
</evidence>
<proteinExistence type="inferred from homology"/>
<evidence type="ECO:0000259" key="4">
    <source>
        <dbReference type="Pfam" id="PF12928"/>
    </source>
</evidence>
<dbReference type="AlphaFoldDB" id="A0A8S3W2B4"/>
<dbReference type="PANTHER" id="PTHR21027:SF1">
    <property type="entry name" value="TRNA-SPLICING ENDONUCLEASE SUBUNIT SEN54"/>
    <property type="match status" value="1"/>
</dbReference>
<dbReference type="Pfam" id="PF12928">
    <property type="entry name" value="tRNA_int_end_N2"/>
    <property type="match status" value="1"/>
</dbReference>
<evidence type="ECO:0000313" key="6">
    <source>
        <dbReference type="Proteomes" id="UP000691718"/>
    </source>
</evidence>
<dbReference type="EMBL" id="CAJQZP010000081">
    <property type="protein sequence ID" value="CAG4937021.1"/>
    <property type="molecule type" value="Genomic_DNA"/>
</dbReference>
<dbReference type="OrthoDB" id="408683at2759"/>
<dbReference type="PANTHER" id="PTHR21027">
    <property type="entry name" value="TRNA-SPLICING ENDONUCLEASE SUBUNIT SEN54"/>
    <property type="match status" value="1"/>
</dbReference>
<keyword evidence="2" id="KW-0819">tRNA processing</keyword>
<feature type="compositionally biased region" description="Low complexity" evidence="3">
    <location>
        <begin position="175"/>
        <end position="191"/>
    </location>
</feature>
<name>A0A8S3W2B4_PARAO</name>
<dbReference type="Proteomes" id="UP000691718">
    <property type="component" value="Unassembled WGS sequence"/>
</dbReference>
<dbReference type="InterPro" id="IPR024336">
    <property type="entry name" value="tRNA_splic_suSen54_N"/>
</dbReference>
<keyword evidence="6" id="KW-1185">Reference proteome</keyword>
<organism evidence="5 6">
    <name type="scientific">Parnassius apollo</name>
    <name type="common">Apollo butterfly</name>
    <name type="synonym">Papilio apollo</name>
    <dbReference type="NCBI Taxonomy" id="110799"/>
    <lineage>
        <taxon>Eukaryota</taxon>
        <taxon>Metazoa</taxon>
        <taxon>Ecdysozoa</taxon>
        <taxon>Arthropoda</taxon>
        <taxon>Hexapoda</taxon>
        <taxon>Insecta</taxon>
        <taxon>Pterygota</taxon>
        <taxon>Neoptera</taxon>
        <taxon>Endopterygota</taxon>
        <taxon>Lepidoptera</taxon>
        <taxon>Glossata</taxon>
        <taxon>Ditrysia</taxon>
        <taxon>Papilionoidea</taxon>
        <taxon>Papilionidae</taxon>
        <taxon>Parnassiinae</taxon>
        <taxon>Parnassini</taxon>
        <taxon>Parnassius</taxon>
        <taxon>Parnassius</taxon>
    </lineage>
</organism>
<protein>
    <submittedName>
        <fullName evidence="5">(apollo) hypothetical protein</fullName>
    </submittedName>
</protein>